<feature type="non-terminal residue" evidence="10">
    <location>
        <position position="200"/>
    </location>
</feature>
<dbReference type="SUPFAM" id="SSF49313">
    <property type="entry name" value="Cadherin-like"/>
    <property type="match status" value="2"/>
</dbReference>
<evidence type="ECO:0000256" key="2">
    <source>
        <dbReference type="ARBA" id="ARBA00022692"/>
    </source>
</evidence>
<keyword evidence="11" id="KW-1185">Reference proteome</keyword>
<keyword evidence="6" id="KW-1133">Transmembrane helix</keyword>
<dbReference type="Gene3D" id="2.60.40.60">
    <property type="entry name" value="Cadherins"/>
    <property type="match status" value="2"/>
</dbReference>
<evidence type="ECO:0000256" key="3">
    <source>
        <dbReference type="ARBA" id="ARBA00022737"/>
    </source>
</evidence>
<dbReference type="AlphaFoldDB" id="A0A3P7MV31"/>
<dbReference type="InterPro" id="IPR002126">
    <property type="entry name" value="Cadherin-like_dom"/>
</dbReference>
<proteinExistence type="predicted"/>
<keyword evidence="2" id="KW-0812">Transmembrane</keyword>
<evidence type="ECO:0000256" key="6">
    <source>
        <dbReference type="ARBA" id="ARBA00022989"/>
    </source>
</evidence>
<keyword evidence="3" id="KW-0677">Repeat</keyword>
<evidence type="ECO:0000256" key="1">
    <source>
        <dbReference type="ARBA" id="ARBA00004370"/>
    </source>
</evidence>
<dbReference type="InterPro" id="IPR050971">
    <property type="entry name" value="Cadherin-domain_protein"/>
</dbReference>
<feature type="domain" description="Cadherin" evidence="9">
    <location>
        <begin position="9"/>
        <end position="67"/>
    </location>
</feature>
<keyword evidence="7" id="KW-0472">Membrane</keyword>
<dbReference type="Proteomes" id="UP000271889">
    <property type="component" value="Unassembled WGS sequence"/>
</dbReference>
<dbReference type="GO" id="GO:0005509">
    <property type="term" value="F:calcium ion binding"/>
    <property type="evidence" value="ECO:0007669"/>
    <property type="project" value="UniProtKB-UniRule"/>
</dbReference>
<dbReference type="PROSITE" id="PS50268">
    <property type="entry name" value="CADHERIN_2"/>
    <property type="match status" value="2"/>
</dbReference>
<evidence type="ECO:0000256" key="7">
    <source>
        <dbReference type="ARBA" id="ARBA00023136"/>
    </source>
</evidence>
<evidence type="ECO:0000256" key="8">
    <source>
        <dbReference type="PROSITE-ProRule" id="PRU00043"/>
    </source>
</evidence>
<evidence type="ECO:0000259" key="9">
    <source>
        <dbReference type="PROSITE" id="PS50268"/>
    </source>
</evidence>
<name>A0A3P7MV31_CYLGO</name>
<dbReference type="PANTHER" id="PTHR24025:SF23">
    <property type="entry name" value="NEURAL-CADHERIN"/>
    <property type="match status" value="1"/>
</dbReference>
<evidence type="ECO:0000313" key="11">
    <source>
        <dbReference type="Proteomes" id="UP000271889"/>
    </source>
</evidence>
<organism evidence="10 11">
    <name type="scientific">Cylicostephanus goldi</name>
    <name type="common">Nematode worm</name>
    <dbReference type="NCBI Taxonomy" id="71465"/>
    <lineage>
        <taxon>Eukaryota</taxon>
        <taxon>Metazoa</taxon>
        <taxon>Ecdysozoa</taxon>
        <taxon>Nematoda</taxon>
        <taxon>Chromadorea</taxon>
        <taxon>Rhabditida</taxon>
        <taxon>Rhabditina</taxon>
        <taxon>Rhabditomorpha</taxon>
        <taxon>Strongyloidea</taxon>
        <taxon>Strongylidae</taxon>
        <taxon>Cylicostephanus</taxon>
    </lineage>
</organism>
<reference evidence="10 11" key="1">
    <citation type="submission" date="2018-11" db="EMBL/GenBank/DDBJ databases">
        <authorList>
            <consortium name="Pathogen Informatics"/>
        </authorList>
    </citation>
    <scope>NUCLEOTIDE SEQUENCE [LARGE SCALE GENOMIC DNA]</scope>
</reference>
<comment type="subcellular location">
    <subcellularLocation>
        <location evidence="1">Membrane</location>
    </subcellularLocation>
</comment>
<dbReference type="OrthoDB" id="5855789at2759"/>
<keyword evidence="5" id="KW-0130">Cell adhesion</keyword>
<evidence type="ECO:0000313" key="10">
    <source>
        <dbReference type="EMBL" id="VDN30690.1"/>
    </source>
</evidence>
<gene>
    <name evidence="10" type="ORF">CGOC_LOCUS11617</name>
</gene>
<dbReference type="SMART" id="SM00112">
    <property type="entry name" value="CA"/>
    <property type="match status" value="2"/>
</dbReference>
<dbReference type="EMBL" id="UYRV01117518">
    <property type="protein sequence ID" value="VDN30690.1"/>
    <property type="molecule type" value="Genomic_DNA"/>
</dbReference>
<dbReference type="GO" id="GO:0005911">
    <property type="term" value="C:cell-cell junction"/>
    <property type="evidence" value="ECO:0007669"/>
    <property type="project" value="TreeGrafter"/>
</dbReference>
<dbReference type="PRINTS" id="PR00205">
    <property type="entry name" value="CADHERIN"/>
</dbReference>
<dbReference type="CDD" id="cd11304">
    <property type="entry name" value="Cadherin_repeat"/>
    <property type="match status" value="2"/>
</dbReference>
<feature type="domain" description="Cadherin" evidence="9">
    <location>
        <begin position="77"/>
        <end position="189"/>
    </location>
</feature>
<dbReference type="GO" id="GO:0016020">
    <property type="term" value="C:membrane"/>
    <property type="evidence" value="ECO:0007669"/>
    <property type="project" value="UniProtKB-SubCell"/>
</dbReference>
<dbReference type="Pfam" id="PF00028">
    <property type="entry name" value="Cadherin"/>
    <property type="match status" value="1"/>
</dbReference>
<accession>A0A3P7MV31</accession>
<dbReference type="PANTHER" id="PTHR24025">
    <property type="entry name" value="DESMOGLEIN FAMILY MEMBER"/>
    <property type="match status" value="1"/>
</dbReference>
<dbReference type="GO" id="GO:0007156">
    <property type="term" value="P:homophilic cell adhesion via plasma membrane adhesion molecules"/>
    <property type="evidence" value="ECO:0007669"/>
    <property type="project" value="InterPro"/>
</dbReference>
<keyword evidence="4 8" id="KW-0106">Calcium</keyword>
<dbReference type="InterPro" id="IPR015919">
    <property type="entry name" value="Cadherin-like_sf"/>
</dbReference>
<sequence>MRENTTVPFEISEKSGIIRVSQELDYETQREYSFNILAKLQLSGFGGQSSQVVTVYVKDSNDHSPIWSAKWMRQGPIAVNSDTAIGTVVLKVDALDLDSGENARIGYKLSSDSNVPFSVDFETGEISLTRKLGKDENDWNVTVWAVDAGRPLPRSAFLNLVFYRNGTKMPAKPKPVVGTEPSNTHAPKFADFKAPIQIRE</sequence>
<evidence type="ECO:0000256" key="4">
    <source>
        <dbReference type="ARBA" id="ARBA00022837"/>
    </source>
</evidence>
<protein>
    <recommendedName>
        <fullName evidence="9">Cadherin domain-containing protein</fullName>
    </recommendedName>
</protein>
<evidence type="ECO:0000256" key="5">
    <source>
        <dbReference type="ARBA" id="ARBA00022889"/>
    </source>
</evidence>